<organism evidence="1 2">
    <name type="scientific">Ilyodon furcidens</name>
    <name type="common">goldbreast splitfin</name>
    <dbReference type="NCBI Taxonomy" id="33524"/>
    <lineage>
        <taxon>Eukaryota</taxon>
        <taxon>Metazoa</taxon>
        <taxon>Chordata</taxon>
        <taxon>Craniata</taxon>
        <taxon>Vertebrata</taxon>
        <taxon>Euteleostomi</taxon>
        <taxon>Actinopterygii</taxon>
        <taxon>Neopterygii</taxon>
        <taxon>Teleostei</taxon>
        <taxon>Neoteleostei</taxon>
        <taxon>Acanthomorphata</taxon>
        <taxon>Ovalentaria</taxon>
        <taxon>Atherinomorphae</taxon>
        <taxon>Cyprinodontiformes</taxon>
        <taxon>Goodeidae</taxon>
        <taxon>Ilyodon</taxon>
    </lineage>
</organism>
<name>A0ABV0TL64_9TELE</name>
<dbReference type="EMBL" id="JAHRIQ010037564">
    <property type="protein sequence ID" value="MEQ2233658.1"/>
    <property type="molecule type" value="Genomic_DNA"/>
</dbReference>
<proteinExistence type="predicted"/>
<protein>
    <submittedName>
        <fullName evidence="1">Uncharacterized protein</fullName>
    </submittedName>
</protein>
<dbReference type="Proteomes" id="UP001482620">
    <property type="component" value="Unassembled WGS sequence"/>
</dbReference>
<feature type="non-terminal residue" evidence="1">
    <location>
        <position position="1"/>
    </location>
</feature>
<comment type="caution">
    <text evidence="1">The sequence shown here is derived from an EMBL/GenBank/DDBJ whole genome shotgun (WGS) entry which is preliminary data.</text>
</comment>
<gene>
    <name evidence="1" type="ORF">ILYODFUR_024025</name>
</gene>
<accession>A0ABV0TL64</accession>
<evidence type="ECO:0000313" key="2">
    <source>
        <dbReference type="Proteomes" id="UP001482620"/>
    </source>
</evidence>
<reference evidence="1 2" key="1">
    <citation type="submission" date="2021-06" db="EMBL/GenBank/DDBJ databases">
        <authorList>
            <person name="Palmer J.M."/>
        </authorList>
    </citation>
    <scope>NUCLEOTIDE SEQUENCE [LARGE SCALE GENOMIC DNA]</scope>
    <source>
        <strain evidence="2">if_2019</strain>
        <tissue evidence="1">Muscle</tissue>
    </source>
</reference>
<keyword evidence="2" id="KW-1185">Reference proteome</keyword>
<evidence type="ECO:0000313" key="1">
    <source>
        <dbReference type="EMBL" id="MEQ2233658.1"/>
    </source>
</evidence>
<sequence length="125" mass="13752">ITELLYSGPYNVVKSSSGPGKFSLTWTPSASEDGQSHPICFVVQASFNSSVYQSELRCVVVTVRDKPVTFANILKMKISTELSLKDNHSVIENLIKKELMSRGFPPGITVRLLSNKSESYKKAAP</sequence>